<name>A0AAV1AJ49_VICFA</name>
<sequence>MTFITNHKYNIWFTIEVKKTVYARIQVQKTGITTTLYKEKQVMNHRFSNPTTKASYCICFTTKSDASINHGLILSTTNHKQIWFTIEVEKTIYYSVPLRKSIIAYKNQSPTNKLLQQTNSRGLIQFVAHIIRLSIIQSWA</sequence>
<dbReference type="EMBL" id="OX451739">
    <property type="protein sequence ID" value="CAI8610565.1"/>
    <property type="molecule type" value="Genomic_DNA"/>
</dbReference>
<reference evidence="1 2" key="1">
    <citation type="submission" date="2023-01" db="EMBL/GenBank/DDBJ databases">
        <authorList>
            <person name="Kreplak J."/>
        </authorList>
    </citation>
    <scope>NUCLEOTIDE SEQUENCE [LARGE SCALE GENOMIC DNA]</scope>
</reference>
<keyword evidence="2" id="KW-1185">Reference proteome</keyword>
<organism evidence="1 2">
    <name type="scientific">Vicia faba</name>
    <name type="common">Broad bean</name>
    <name type="synonym">Faba vulgaris</name>
    <dbReference type="NCBI Taxonomy" id="3906"/>
    <lineage>
        <taxon>Eukaryota</taxon>
        <taxon>Viridiplantae</taxon>
        <taxon>Streptophyta</taxon>
        <taxon>Embryophyta</taxon>
        <taxon>Tracheophyta</taxon>
        <taxon>Spermatophyta</taxon>
        <taxon>Magnoliopsida</taxon>
        <taxon>eudicotyledons</taxon>
        <taxon>Gunneridae</taxon>
        <taxon>Pentapetalae</taxon>
        <taxon>rosids</taxon>
        <taxon>fabids</taxon>
        <taxon>Fabales</taxon>
        <taxon>Fabaceae</taxon>
        <taxon>Papilionoideae</taxon>
        <taxon>50 kb inversion clade</taxon>
        <taxon>NPAAA clade</taxon>
        <taxon>Hologalegina</taxon>
        <taxon>IRL clade</taxon>
        <taxon>Fabeae</taxon>
        <taxon>Vicia</taxon>
    </lineage>
</organism>
<accession>A0AAV1AJ49</accession>
<evidence type="ECO:0000313" key="2">
    <source>
        <dbReference type="Proteomes" id="UP001157006"/>
    </source>
</evidence>
<protein>
    <submittedName>
        <fullName evidence="1">Uncharacterized protein</fullName>
    </submittedName>
</protein>
<evidence type="ECO:0000313" key="1">
    <source>
        <dbReference type="EMBL" id="CAI8610565.1"/>
    </source>
</evidence>
<gene>
    <name evidence="1" type="ORF">VFH_IV188720</name>
</gene>
<proteinExistence type="predicted"/>
<dbReference type="Proteomes" id="UP001157006">
    <property type="component" value="Chromosome 4"/>
</dbReference>
<dbReference type="AlphaFoldDB" id="A0AAV1AJ49"/>